<dbReference type="PANTHER" id="PTHR46300">
    <property type="entry name" value="P450, PUTATIVE (EUROFUNG)-RELATED-RELATED"/>
    <property type="match status" value="1"/>
</dbReference>
<dbReference type="InterPro" id="IPR036396">
    <property type="entry name" value="Cyt_P450_sf"/>
</dbReference>
<evidence type="ECO:0000256" key="4">
    <source>
        <dbReference type="ARBA" id="ARBA00022617"/>
    </source>
</evidence>
<keyword evidence="11" id="KW-0732">Signal</keyword>
<dbReference type="GO" id="GO:0016705">
    <property type="term" value="F:oxidoreductase activity, acting on paired donors, with incorporation or reduction of molecular oxygen"/>
    <property type="evidence" value="ECO:0007669"/>
    <property type="project" value="InterPro"/>
</dbReference>
<evidence type="ECO:0000256" key="1">
    <source>
        <dbReference type="ARBA" id="ARBA00001971"/>
    </source>
</evidence>
<comment type="cofactor">
    <cofactor evidence="1 9">
        <name>heme</name>
        <dbReference type="ChEBI" id="CHEBI:30413"/>
    </cofactor>
</comment>
<evidence type="ECO:0000256" key="11">
    <source>
        <dbReference type="SAM" id="SignalP"/>
    </source>
</evidence>
<dbReference type="GO" id="GO:0020037">
    <property type="term" value="F:heme binding"/>
    <property type="evidence" value="ECO:0007669"/>
    <property type="project" value="InterPro"/>
</dbReference>
<dbReference type="GO" id="GO:0005506">
    <property type="term" value="F:iron ion binding"/>
    <property type="evidence" value="ECO:0007669"/>
    <property type="project" value="InterPro"/>
</dbReference>
<evidence type="ECO:0000313" key="13">
    <source>
        <dbReference type="Proteomes" id="UP001362999"/>
    </source>
</evidence>
<evidence type="ECO:0000256" key="8">
    <source>
        <dbReference type="ARBA" id="ARBA00023033"/>
    </source>
</evidence>
<keyword evidence="6 10" id="KW-0560">Oxidoreductase</keyword>
<dbReference type="Gene3D" id="1.10.630.10">
    <property type="entry name" value="Cytochrome P450"/>
    <property type="match status" value="1"/>
</dbReference>
<dbReference type="Proteomes" id="UP001362999">
    <property type="component" value="Unassembled WGS sequence"/>
</dbReference>
<evidence type="ECO:0000256" key="3">
    <source>
        <dbReference type="ARBA" id="ARBA00010617"/>
    </source>
</evidence>
<comment type="caution">
    <text evidence="12">The sequence shown here is derived from an EMBL/GenBank/DDBJ whole genome shotgun (WGS) entry which is preliminary data.</text>
</comment>
<proteinExistence type="inferred from homology"/>
<evidence type="ECO:0000256" key="5">
    <source>
        <dbReference type="ARBA" id="ARBA00022723"/>
    </source>
</evidence>
<evidence type="ECO:0000313" key="12">
    <source>
        <dbReference type="EMBL" id="KAK7041986.1"/>
    </source>
</evidence>
<feature type="binding site" description="axial binding residue" evidence="9">
    <location>
        <position position="440"/>
    </location>
    <ligand>
        <name>heme</name>
        <dbReference type="ChEBI" id="CHEBI:30413"/>
    </ligand>
    <ligandPart>
        <name>Fe</name>
        <dbReference type="ChEBI" id="CHEBI:18248"/>
    </ligandPart>
</feature>
<name>A0AAW0CPD4_9AGAR</name>
<organism evidence="12 13">
    <name type="scientific">Favolaschia claudopus</name>
    <dbReference type="NCBI Taxonomy" id="2862362"/>
    <lineage>
        <taxon>Eukaryota</taxon>
        <taxon>Fungi</taxon>
        <taxon>Dikarya</taxon>
        <taxon>Basidiomycota</taxon>
        <taxon>Agaricomycotina</taxon>
        <taxon>Agaricomycetes</taxon>
        <taxon>Agaricomycetidae</taxon>
        <taxon>Agaricales</taxon>
        <taxon>Marasmiineae</taxon>
        <taxon>Mycenaceae</taxon>
        <taxon>Favolaschia</taxon>
    </lineage>
</organism>
<keyword evidence="8 10" id="KW-0503">Monooxygenase</keyword>
<gene>
    <name evidence="12" type="ORF">R3P38DRAFT_2887991</name>
</gene>
<keyword evidence="13" id="KW-1185">Reference proteome</keyword>
<protein>
    <submittedName>
        <fullName evidence="12">Cytochrome P450</fullName>
    </submittedName>
</protein>
<dbReference type="SUPFAM" id="SSF48264">
    <property type="entry name" value="Cytochrome P450"/>
    <property type="match status" value="1"/>
</dbReference>
<dbReference type="CDD" id="cd11065">
    <property type="entry name" value="CYP64-like"/>
    <property type="match status" value="1"/>
</dbReference>
<dbReference type="PRINTS" id="PR00385">
    <property type="entry name" value="P450"/>
</dbReference>
<dbReference type="EMBL" id="JAWWNJ010000013">
    <property type="protein sequence ID" value="KAK7041986.1"/>
    <property type="molecule type" value="Genomic_DNA"/>
</dbReference>
<accession>A0AAW0CPD4</accession>
<evidence type="ECO:0000256" key="7">
    <source>
        <dbReference type="ARBA" id="ARBA00023004"/>
    </source>
</evidence>
<evidence type="ECO:0000256" key="10">
    <source>
        <dbReference type="RuleBase" id="RU000461"/>
    </source>
</evidence>
<comment type="pathway">
    <text evidence="2">Secondary metabolite biosynthesis.</text>
</comment>
<dbReference type="InterPro" id="IPR002401">
    <property type="entry name" value="Cyt_P450_E_grp-I"/>
</dbReference>
<dbReference type="GO" id="GO:0004497">
    <property type="term" value="F:monooxygenase activity"/>
    <property type="evidence" value="ECO:0007669"/>
    <property type="project" value="UniProtKB-KW"/>
</dbReference>
<evidence type="ECO:0000256" key="6">
    <source>
        <dbReference type="ARBA" id="ARBA00023002"/>
    </source>
</evidence>
<dbReference type="AlphaFoldDB" id="A0AAW0CPD4"/>
<evidence type="ECO:0000256" key="2">
    <source>
        <dbReference type="ARBA" id="ARBA00005179"/>
    </source>
</evidence>
<comment type="similarity">
    <text evidence="3 10">Belongs to the cytochrome P450 family.</text>
</comment>
<evidence type="ECO:0000256" key="9">
    <source>
        <dbReference type="PIRSR" id="PIRSR602401-1"/>
    </source>
</evidence>
<dbReference type="PANTHER" id="PTHR46300:SF7">
    <property type="entry name" value="P450, PUTATIVE (EUROFUNG)-RELATED"/>
    <property type="match status" value="1"/>
</dbReference>
<dbReference type="InterPro" id="IPR017972">
    <property type="entry name" value="Cyt_P450_CS"/>
</dbReference>
<dbReference type="PROSITE" id="PS00086">
    <property type="entry name" value="CYTOCHROME_P450"/>
    <property type="match status" value="1"/>
</dbReference>
<dbReference type="Pfam" id="PF00067">
    <property type="entry name" value="p450"/>
    <property type="match status" value="1"/>
</dbReference>
<sequence>MSFDPSMRWFAAFALTALIIWLRSRRCGKSPLPPGPRKLPLIGNLLDLTPQPWEACMEWSRKYGSDIIHLDLAGTSVVVLSSFAATDALLEKRSSIYCDRPSSTMVGKLMGWNFLLALMNYGDEWRIHRRLIIQELNVVASRKFHAAEVKAAHGFLRKLVETPEDFLTHLSEMAGEVMISAAYGIDALADQGRYIALGKAANKSFSEASVPGRFLVEFIPILKHVPEWFPGAQFQRIAKEGRKLSESLRNIPFAETKRKMASGNIRPCFTSEALRVLESGDSFYNETTVKNVAGMMYLGGADTTVSVVATFILAMLANPEAQTKAQQEVDTIIVQPRGGLPDFGDEKSLPYVAALIKEVLRWRNAGPFGSPHVLTVDDEYKGYHIPAGSIVFGNVWAILHNESEYPDPYSFKPERFFIDGKINPDVRSPDCAFGFGRRICPGRHMALSSVWITIVSLLATFNITKEIDEDGDTIEPSYEFENGVVSSPAPFKCTITPRSEAATRLVHATALEI</sequence>
<keyword evidence="5 9" id="KW-0479">Metal-binding</keyword>
<feature type="signal peptide" evidence="11">
    <location>
        <begin position="1"/>
        <end position="27"/>
    </location>
</feature>
<keyword evidence="4 9" id="KW-0349">Heme</keyword>
<dbReference type="PRINTS" id="PR00463">
    <property type="entry name" value="EP450I"/>
</dbReference>
<keyword evidence="7 9" id="KW-0408">Iron</keyword>
<reference evidence="12 13" key="1">
    <citation type="journal article" date="2024" name="J Genomics">
        <title>Draft genome sequencing and assembly of Favolaschia claudopus CIRM-BRFM 2984 isolated from oak limbs.</title>
        <authorList>
            <person name="Navarro D."/>
            <person name="Drula E."/>
            <person name="Chaduli D."/>
            <person name="Cazenave R."/>
            <person name="Ahrendt S."/>
            <person name="Wang J."/>
            <person name="Lipzen A."/>
            <person name="Daum C."/>
            <person name="Barry K."/>
            <person name="Grigoriev I.V."/>
            <person name="Favel A."/>
            <person name="Rosso M.N."/>
            <person name="Martin F."/>
        </authorList>
    </citation>
    <scope>NUCLEOTIDE SEQUENCE [LARGE SCALE GENOMIC DNA]</scope>
    <source>
        <strain evidence="12 13">CIRM-BRFM 2984</strain>
    </source>
</reference>
<dbReference type="InterPro" id="IPR050364">
    <property type="entry name" value="Cytochrome_P450_fung"/>
</dbReference>
<dbReference type="InterPro" id="IPR001128">
    <property type="entry name" value="Cyt_P450"/>
</dbReference>
<feature type="chain" id="PRO_5043833112" evidence="11">
    <location>
        <begin position="28"/>
        <end position="513"/>
    </location>
</feature>